<organism evidence="7 8">
    <name type="scientific">Acanthamoeba castellanii (strain ATCC 30010 / Neff)</name>
    <dbReference type="NCBI Taxonomy" id="1257118"/>
    <lineage>
        <taxon>Eukaryota</taxon>
        <taxon>Amoebozoa</taxon>
        <taxon>Discosea</taxon>
        <taxon>Longamoebia</taxon>
        <taxon>Centramoebida</taxon>
        <taxon>Acanthamoebidae</taxon>
        <taxon>Acanthamoeba</taxon>
    </lineage>
</organism>
<protein>
    <submittedName>
        <fullName evidence="7">Zinc finger, C3HC4 type (RING finger) domain containing protein</fullName>
    </submittedName>
</protein>
<accession>L8HIR0</accession>
<dbReference type="SUPFAM" id="SSF57850">
    <property type="entry name" value="RING/U-box"/>
    <property type="match status" value="1"/>
</dbReference>
<dbReference type="Proteomes" id="UP000011083">
    <property type="component" value="Unassembled WGS sequence"/>
</dbReference>
<dbReference type="InterPro" id="IPR017907">
    <property type="entry name" value="Znf_RING_CS"/>
</dbReference>
<dbReference type="RefSeq" id="XP_004368249.1">
    <property type="nucleotide sequence ID" value="XM_004368192.1"/>
</dbReference>
<dbReference type="InterPro" id="IPR051425">
    <property type="entry name" value="Formin_Homology"/>
</dbReference>
<evidence type="ECO:0000259" key="6">
    <source>
        <dbReference type="PROSITE" id="PS50089"/>
    </source>
</evidence>
<evidence type="ECO:0000256" key="4">
    <source>
        <dbReference type="PROSITE-ProRule" id="PRU00175"/>
    </source>
</evidence>
<keyword evidence="8" id="KW-1185">Reference proteome</keyword>
<evidence type="ECO:0000256" key="2">
    <source>
        <dbReference type="ARBA" id="ARBA00022771"/>
    </source>
</evidence>
<dbReference type="GO" id="GO:0008270">
    <property type="term" value="F:zinc ion binding"/>
    <property type="evidence" value="ECO:0007669"/>
    <property type="project" value="UniProtKB-KW"/>
</dbReference>
<feature type="region of interest" description="Disordered" evidence="5">
    <location>
        <begin position="107"/>
        <end position="126"/>
    </location>
</feature>
<evidence type="ECO:0000256" key="3">
    <source>
        <dbReference type="ARBA" id="ARBA00022833"/>
    </source>
</evidence>
<dbReference type="InterPro" id="IPR001841">
    <property type="entry name" value="Znf_RING"/>
</dbReference>
<feature type="domain" description="RING-type" evidence="6">
    <location>
        <begin position="43"/>
        <end position="82"/>
    </location>
</feature>
<feature type="region of interest" description="Disordered" evidence="5">
    <location>
        <begin position="471"/>
        <end position="502"/>
    </location>
</feature>
<reference evidence="7 8" key="1">
    <citation type="journal article" date="2013" name="Genome Biol.">
        <title>Genome of Acanthamoeba castellanii highlights extensive lateral gene transfer and early evolution of tyrosine kinase signaling.</title>
        <authorList>
            <person name="Clarke M."/>
            <person name="Lohan A.J."/>
            <person name="Liu B."/>
            <person name="Lagkouvardos I."/>
            <person name="Roy S."/>
            <person name="Zafar N."/>
            <person name="Bertelli C."/>
            <person name="Schilde C."/>
            <person name="Kianianmomeni A."/>
            <person name="Burglin T.R."/>
            <person name="Frech C."/>
            <person name="Turcotte B."/>
            <person name="Kopec K.O."/>
            <person name="Synnott J.M."/>
            <person name="Choo C."/>
            <person name="Paponov I."/>
            <person name="Finkler A."/>
            <person name="Soon Heng Tan C."/>
            <person name="Hutchins A.P."/>
            <person name="Weinmeier T."/>
            <person name="Rattei T."/>
            <person name="Chu J.S."/>
            <person name="Gimenez G."/>
            <person name="Irimia M."/>
            <person name="Rigden D.J."/>
            <person name="Fitzpatrick D.A."/>
            <person name="Lorenzo-Morales J."/>
            <person name="Bateman A."/>
            <person name="Chiu C.H."/>
            <person name="Tang P."/>
            <person name="Hegemann P."/>
            <person name="Fromm H."/>
            <person name="Raoult D."/>
            <person name="Greub G."/>
            <person name="Miranda-Saavedra D."/>
            <person name="Chen N."/>
            <person name="Nash P."/>
            <person name="Ginger M.L."/>
            <person name="Horn M."/>
            <person name="Schaap P."/>
            <person name="Caler L."/>
            <person name="Loftus B."/>
        </authorList>
    </citation>
    <scope>NUCLEOTIDE SEQUENCE [LARGE SCALE GENOMIC DNA]</scope>
    <source>
        <strain evidence="7 8">Neff</strain>
    </source>
</reference>
<evidence type="ECO:0000313" key="7">
    <source>
        <dbReference type="EMBL" id="ELR25494.1"/>
    </source>
</evidence>
<proteinExistence type="predicted"/>
<feature type="region of interest" description="Disordered" evidence="5">
    <location>
        <begin position="630"/>
        <end position="653"/>
    </location>
</feature>
<sequence length="805" mass="83722">MNGDDLFGGWGEPAWGNTGTGAATNAASLSLGLWGNTADELRCGMCGHYYNDPRTLGCGHSYCASCLTQSAAGVGAVGCLVCGRQERLPPLMGVDGLQKNYDLADRAEAAARSAPPDEADDTSAGGAYDFQDFQAALPPTIPQHQPAPALMPMLSPVSAAPTSAAAPAARPSGAPAAFDPFGDLLQPASAAAAPVDFFGGGGGGSSPFASSTSFLAPVPATVAAAAPAKPATPQHAKLAVREDLTESMDEFTKFLLTEAKSSTPVSANPYFPNGDPFAMPAPAPAKKAPLAFLSSSPPPSSPAAATSAPTTPTAQSSYRVSSVVPSRVTPTSSSSSSATASSSSMTSMYPSSSPYHPSSSASAYPMLSSSPPSASSAGLSSSPPPATSASDSSSSTVSGSTSTSSYLSSMSPASWFSKKDSTKAASSSASASSSSSSSSTSSGVLSFFTTKSSTAPAATATTAAAAAPAAAVAHSAAAPPRPAAPAQHHHHHSQAVTDHSQHQDAGRINFSNFLLQKEGIRQKFNGWLESLWFKPAGFFDNVQSATMQFVFVPFWMFDVKVQTAYQGKVCRVVMTGSDAQAKKVESWSEAQGNRSALYPHKTVCACQSVQERKLVQQFTAPWQVNKIHFGVDRNPQQPPQAPQQQPPQHQQPAEEGWAVGKFFKKIADSVEKAAAMPATVVKPPPPNLLLPALPWEGVWKEFEAELVKLETQECSNKLRVENGADKVKDVALNYQVQLNRRLVYFPVCLTSYQYNGKLYRVVINGHTGEVIGDRPYGTGKIGELGKAGLSVVGDYLFKRGGSSSS</sequence>
<dbReference type="SMART" id="SM00184">
    <property type="entry name" value="RING"/>
    <property type="match status" value="1"/>
</dbReference>
<evidence type="ECO:0000256" key="1">
    <source>
        <dbReference type="ARBA" id="ARBA00022723"/>
    </source>
</evidence>
<dbReference type="PANTHER" id="PTHR45725:SF18">
    <property type="entry name" value="ORC1-LIKE AAA ATPASE DOMAIN-CONTAINING PROTEIN"/>
    <property type="match status" value="1"/>
</dbReference>
<feature type="region of interest" description="Disordered" evidence="5">
    <location>
        <begin position="289"/>
        <end position="413"/>
    </location>
</feature>
<dbReference type="Pfam" id="PF13445">
    <property type="entry name" value="zf-RING_UBOX"/>
    <property type="match status" value="1"/>
</dbReference>
<dbReference type="PROSITE" id="PS00518">
    <property type="entry name" value="ZF_RING_1"/>
    <property type="match status" value="1"/>
</dbReference>
<dbReference type="OrthoDB" id="9448301at2759"/>
<feature type="compositionally biased region" description="Low complexity" evidence="5">
    <location>
        <begin position="302"/>
        <end position="413"/>
    </location>
</feature>
<dbReference type="PANTHER" id="PTHR45725">
    <property type="entry name" value="FORMIN HOMOLOGY 2 FAMILY MEMBER"/>
    <property type="match status" value="1"/>
</dbReference>
<dbReference type="VEuPathDB" id="AmoebaDB:ACA1_295810"/>
<gene>
    <name evidence="7" type="ORF">ACA1_295810</name>
</gene>
<evidence type="ECO:0000256" key="5">
    <source>
        <dbReference type="SAM" id="MobiDB-lite"/>
    </source>
</evidence>
<dbReference type="Gene3D" id="3.30.40.10">
    <property type="entry name" value="Zinc/RING finger domain, C3HC4 (zinc finger)"/>
    <property type="match status" value="1"/>
</dbReference>
<feature type="compositionally biased region" description="Pro residues" evidence="5">
    <location>
        <begin position="636"/>
        <end position="645"/>
    </location>
</feature>
<dbReference type="GeneID" id="14926553"/>
<dbReference type="InterPro" id="IPR027370">
    <property type="entry name" value="Znf-RING_euk"/>
</dbReference>
<dbReference type="PROSITE" id="PS50089">
    <property type="entry name" value="ZF_RING_2"/>
    <property type="match status" value="1"/>
</dbReference>
<dbReference type="KEGG" id="acan:ACA1_295810"/>
<keyword evidence="3" id="KW-0862">Zinc</keyword>
<keyword evidence="2 4" id="KW-0863">Zinc-finger</keyword>
<dbReference type="InterPro" id="IPR013083">
    <property type="entry name" value="Znf_RING/FYVE/PHD"/>
</dbReference>
<keyword evidence="1" id="KW-0479">Metal-binding</keyword>
<dbReference type="AlphaFoldDB" id="L8HIR0"/>
<evidence type="ECO:0000313" key="8">
    <source>
        <dbReference type="Proteomes" id="UP000011083"/>
    </source>
</evidence>
<dbReference type="OMA" id="WGNTADE"/>
<dbReference type="EMBL" id="KB007805">
    <property type="protein sequence ID" value="ELR25494.1"/>
    <property type="molecule type" value="Genomic_DNA"/>
</dbReference>
<name>L8HIR0_ACACF</name>